<gene>
    <name evidence="2" type="ORF">LX32DRAFT_138117</name>
</gene>
<evidence type="ECO:0000313" key="3">
    <source>
        <dbReference type="Proteomes" id="UP001232148"/>
    </source>
</evidence>
<accession>A0AAD9M850</accession>
<evidence type="ECO:0000256" key="1">
    <source>
        <dbReference type="SAM" id="MobiDB-lite"/>
    </source>
</evidence>
<dbReference type="EMBL" id="MU842826">
    <property type="protein sequence ID" value="KAK2032910.1"/>
    <property type="molecule type" value="Genomic_DNA"/>
</dbReference>
<comment type="caution">
    <text evidence="2">The sequence shown here is derived from an EMBL/GenBank/DDBJ whole genome shotgun (WGS) entry which is preliminary data.</text>
</comment>
<organism evidence="2 3">
    <name type="scientific">Colletotrichum zoysiae</name>
    <dbReference type="NCBI Taxonomy" id="1216348"/>
    <lineage>
        <taxon>Eukaryota</taxon>
        <taxon>Fungi</taxon>
        <taxon>Dikarya</taxon>
        <taxon>Ascomycota</taxon>
        <taxon>Pezizomycotina</taxon>
        <taxon>Sordariomycetes</taxon>
        <taxon>Hypocreomycetidae</taxon>
        <taxon>Glomerellales</taxon>
        <taxon>Glomerellaceae</taxon>
        <taxon>Colletotrichum</taxon>
        <taxon>Colletotrichum graminicola species complex</taxon>
    </lineage>
</organism>
<dbReference type="AlphaFoldDB" id="A0AAD9M850"/>
<keyword evidence="3" id="KW-1185">Reference proteome</keyword>
<feature type="region of interest" description="Disordered" evidence="1">
    <location>
        <begin position="150"/>
        <end position="175"/>
    </location>
</feature>
<sequence>MASPYVRQWTRRQAKRHTCTDTIQYNTTVTVWTICSCWNPGTGAGFVSLHQTTGRSATSRLDLLFLKQQISWQELPGIQSGEPASALTSGVSSCVGTACHCWWVSVGWSVETVLTFGQLHRRRQEQAGLGCFCRRGPRLRWNKTVTGEAPVSQDRWGGRAEPTGEKKRLRRFKPP</sequence>
<dbReference type="Proteomes" id="UP001232148">
    <property type="component" value="Unassembled WGS sequence"/>
</dbReference>
<proteinExistence type="predicted"/>
<feature type="compositionally biased region" description="Basic and acidic residues" evidence="1">
    <location>
        <begin position="156"/>
        <end position="166"/>
    </location>
</feature>
<protein>
    <submittedName>
        <fullName evidence="2">Uncharacterized protein</fullName>
    </submittedName>
</protein>
<reference evidence="2" key="1">
    <citation type="submission" date="2021-06" db="EMBL/GenBank/DDBJ databases">
        <title>Comparative genomics, transcriptomics and evolutionary studies reveal genomic signatures of adaptation to plant cell wall in hemibiotrophic fungi.</title>
        <authorList>
            <consortium name="DOE Joint Genome Institute"/>
            <person name="Baroncelli R."/>
            <person name="Diaz J.F."/>
            <person name="Benocci T."/>
            <person name="Peng M."/>
            <person name="Battaglia E."/>
            <person name="Haridas S."/>
            <person name="Andreopoulos W."/>
            <person name="Labutti K."/>
            <person name="Pangilinan J."/>
            <person name="Floch G.L."/>
            <person name="Makela M.R."/>
            <person name="Henrissat B."/>
            <person name="Grigoriev I.V."/>
            <person name="Crouch J.A."/>
            <person name="De Vries R.P."/>
            <person name="Sukno S.A."/>
            <person name="Thon M.R."/>
        </authorList>
    </citation>
    <scope>NUCLEOTIDE SEQUENCE</scope>
    <source>
        <strain evidence="2">MAFF235873</strain>
    </source>
</reference>
<name>A0AAD9M850_9PEZI</name>
<evidence type="ECO:0000313" key="2">
    <source>
        <dbReference type="EMBL" id="KAK2032910.1"/>
    </source>
</evidence>